<comment type="cofactor">
    <cofactor evidence="11">
        <name>FMN</name>
        <dbReference type="ChEBI" id="CHEBI:58210"/>
    </cofactor>
    <text evidence="11">Binds 1 FMN per subunit.</text>
</comment>
<keyword evidence="7 11" id="KW-0285">Flavoprotein</keyword>
<dbReference type="HAMAP" id="MF_00224">
    <property type="entry name" value="DHO_dh_type1"/>
    <property type="match status" value="1"/>
</dbReference>
<gene>
    <name evidence="11" type="primary">pyrD</name>
    <name evidence="13" type="ORF">CL176_07180</name>
</gene>
<dbReference type="UniPathway" id="UPA00070"/>
<feature type="binding site" evidence="11">
    <location>
        <position position="166"/>
    </location>
    <ligand>
        <name>FMN</name>
        <dbReference type="ChEBI" id="CHEBI:58210"/>
    </ligand>
</feature>
<dbReference type="FunFam" id="3.20.20.70:FF:000027">
    <property type="entry name" value="Dihydropyrimidine dehydrogenase [NADP(+)]"/>
    <property type="match status" value="1"/>
</dbReference>
<dbReference type="GO" id="GO:1990663">
    <property type="term" value="F:dihydroorotate dehydrogenase (fumarate) activity"/>
    <property type="evidence" value="ECO:0007669"/>
    <property type="project" value="UniProtKB-EC"/>
</dbReference>
<comment type="catalytic activity">
    <reaction evidence="11">
        <text>(S)-dihydroorotate + A = orotate + AH2</text>
        <dbReference type="Rhea" id="RHEA:18073"/>
        <dbReference type="ChEBI" id="CHEBI:13193"/>
        <dbReference type="ChEBI" id="CHEBI:17499"/>
        <dbReference type="ChEBI" id="CHEBI:30839"/>
        <dbReference type="ChEBI" id="CHEBI:30864"/>
    </reaction>
</comment>
<evidence type="ECO:0000256" key="7">
    <source>
        <dbReference type="ARBA" id="ARBA00022630"/>
    </source>
</evidence>
<keyword evidence="14" id="KW-1185">Reference proteome</keyword>
<dbReference type="Proteomes" id="UP000263232">
    <property type="component" value="Chromosome"/>
</dbReference>
<evidence type="ECO:0000256" key="6">
    <source>
        <dbReference type="ARBA" id="ARBA00022490"/>
    </source>
</evidence>
<comment type="function">
    <text evidence="11">Catalyzes the conversion of dihydroorotate to orotate.</text>
</comment>
<dbReference type="KEGG" id="abae:CL176_07180"/>
<dbReference type="InterPro" id="IPR024920">
    <property type="entry name" value="Dihydroorotate_DH_1"/>
</dbReference>
<dbReference type="InterPro" id="IPR050074">
    <property type="entry name" value="DHO_dehydrogenase"/>
</dbReference>
<dbReference type="OrthoDB" id="9794954at2"/>
<feature type="binding site" evidence="11">
    <location>
        <position position="128"/>
    </location>
    <ligand>
        <name>substrate</name>
    </ligand>
</feature>
<feature type="binding site" evidence="11">
    <location>
        <begin position="193"/>
        <end position="194"/>
    </location>
    <ligand>
        <name>substrate</name>
    </ligand>
</feature>
<feature type="binding site" evidence="11">
    <location>
        <position position="46"/>
    </location>
    <ligand>
        <name>substrate</name>
    </ligand>
</feature>
<dbReference type="InterPro" id="IPR005720">
    <property type="entry name" value="Dihydroorotate_DH_cat"/>
</dbReference>
<comment type="caution">
    <text evidence="11">Lacks conserved residue(s) required for the propagation of feature annotation.</text>
</comment>
<keyword evidence="8 11" id="KW-0288">FMN</keyword>
<dbReference type="PROSITE" id="PS00912">
    <property type="entry name" value="DHODEHASE_2"/>
    <property type="match status" value="1"/>
</dbReference>
<dbReference type="RefSeq" id="WP_118990694.1">
    <property type="nucleotide sequence ID" value="NZ_CP023434.1"/>
</dbReference>
<proteinExistence type="inferred from homology"/>
<evidence type="ECO:0000259" key="12">
    <source>
        <dbReference type="Pfam" id="PF01180"/>
    </source>
</evidence>
<accession>A0A347WL37</accession>
<dbReference type="NCBIfam" id="TIGR01037">
    <property type="entry name" value="pyrD_sub1_fam"/>
    <property type="match status" value="1"/>
</dbReference>
<feature type="binding site" evidence="11">
    <location>
        <begin position="244"/>
        <end position="245"/>
    </location>
    <ligand>
        <name>FMN</name>
        <dbReference type="ChEBI" id="CHEBI:58210"/>
    </ligand>
</feature>
<feature type="binding site" evidence="11">
    <location>
        <begin position="266"/>
        <end position="267"/>
    </location>
    <ligand>
        <name>FMN</name>
        <dbReference type="ChEBI" id="CHEBI:58210"/>
    </ligand>
</feature>
<evidence type="ECO:0000256" key="1">
    <source>
        <dbReference type="ARBA" id="ARBA00001694"/>
    </source>
</evidence>
<comment type="subcellular location">
    <subcellularLocation>
        <location evidence="2 11">Cytoplasm</location>
    </subcellularLocation>
</comment>
<keyword evidence="10 11" id="KW-0560">Oxidoreductase</keyword>
<dbReference type="InterPro" id="IPR049622">
    <property type="entry name" value="Dihydroorotate_DH_I"/>
</dbReference>
<evidence type="ECO:0000256" key="10">
    <source>
        <dbReference type="ARBA" id="ARBA00023002"/>
    </source>
</evidence>
<dbReference type="InterPro" id="IPR013785">
    <property type="entry name" value="Aldolase_TIM"/>
</dbReference>
<dbReference type="NCBIfam" id="NF005574">
    <property type="entry name" value="PRK07259.1"/>
    <property type="match status" value="1"/>
</dbReference>
<keyword evidence="6 11" id="KW-0963">Cytoplasm</keyword>
<protein>
    <recommendedName>
        <fullName evidence="11">Dihydroorotate dehydrogenase</fullName>
        <shortName evidence="11">DHOD</shortName>
        <shortName evidence="11">DHODase</shortName>
        <shortName evidence="11">DHOdehase</shortName>
        <ecNumber evidence="11">1.3.-.-</ecNumber>
    </recommendedName>
</protein>
<dbReference type="InterPro" id="IPR001295">
    <property type="entry name" value="Dihydroorotate_DH_CS"/>
</dbReference>
<evidence type="ECO:0000256" key="8">
    <source>
        <dbReference type="ARBA" id="ARBA00022643"/>
    </source>
</evidence>
<dbReference type="PIRSF" id="PIRSF000164">
    <property type="entry name" value="DHO_oxidase"/>
    <property type="match status" value="1"/>
</dbReference>
<dbReference type="SUPFAM" id="SSF51395">
    <property type="entry name" value="FMN-linked oxidoreductases"/>
    <property type="match status" value="1"/>
</dbReference>
<feature type="binding site" evidence="11">
    <location>
        <position position="218"/>
    </location>
    <ligand>
        <name>FMN</name>
        <dbReference type="ChEBI" id="CHEBI:58210"/>
    </ligand>
</feature>
<comment type="subunit">
    <text evidence="5">Homodimer.</text>
</comment>
<evidence type="ECO:0000256" key="5">
    <source>
        <dbReference type="ARBA" id="ARBA00011738"/>
    </source>
</evidence>
<dbReference type="InterPro" id="IPR033888">
    <property type="entry name" value="DHOD_1B"/>
</dbReference>
<feature type="domain" description="Dihydroorotate dehydrogenase catalytic" evidence="12">
    <location>
        <begin position="5"/>
        <end position="287"/>
    </location>
</feature>
<evidence type="ECO:0000256" key="4">
    <source>
        <dbReference type="ARBA" id="ARBA00008008"/>
    </source>
</evidence>
<keyword evidence="9 11" id="KW-0665">Pyrimidine biosynthesis</keyword>
<dbReference type="InterPro" id="IPR012135">
    <property type="entry name" value="Dihydroorotate_DH_1_2"/>
</dbReference>
<evidence type="ECO:0000256" key="2">
    <source>
        <dbReference type="ARBA" id="ARBA00004496"/>
    </source>
</evidence>
<dbReference type="Gene3D" id="3.20.20.70">
    <property type="entry name" value="Aldolase class I"/>
    <property type="match status" value="1"/>
</dbReference>
<feature type="active site" description="Nucleophile" evidence="11">
    <location>
        <position position="131"/>
    </location>
</feature>
<dbReference type="CDD" id="cd04740">
    <property type="entry name" value="DHOD_1B_like"/>
    <property type="match status" value="1"/>
</dbReference>
<feature type="binding site" evidence="11">
    <location>
        <begin position="70"/>
        <end position="74"/>
    </location>
    <ligand>
        <name>substrate</name>
    </ligand>
</feature>
<comment type="catalytic activity">
    <reaction evidence="1">
        <text>(S)-dihydroorotate + fumarate = orotate + succinate</text>
        <dbReference type="Rhea" id="RHEA:30059"/>
        <dbReference type="ChEBI" id="CHEBI:29806"/>
        <dbReference type="ChEBI" id="CHEBI:30031"/>
        <dbReference type="ChEBI" id="CHEBI:30839"/>
        <dbReference type="ChEBI" id="CHEBI:30864"/>
        <dbReference type="EC" id="1.3.98.1"/>
    </reaction>
</comment>
<reference evidence="13 14" key="1">
    <citation type="submission" date="2017-09" db="EMBL/GenBank/DDBJ databases">
        <title>Complete genome sequence of Oxytococcus suis strain ZY16052.</title>
        <authorList>
            <person name="Li F."/>
        </authorList>
    </citation>
    <scope>NUCLEOTIDE SEQUENCE [LARGE SCALE GENOMIC DNA]</scope>
    <source>
        <strain evidence="13 14">ZY16052</strain>
    </source>
</reference>
<dbReference type="GO" id="GO:0005737">
    <property type="term" value="C:cytoplasm"/>
    <property type="evidence" value="ECO:0007669"/>
    <property type="project" value="UniProtKB-SubCell"/>
</dbReference>
<organism evidence="13 14">
    <name type="scientific">Suicoccus acidiformans</name>
    <dbReference type="NCBI Taxonomy" id="2036206"/>
    <lineage>
        <taxon>Bacteria</taxon>
        <taxon>Bacillati</taxon>
        <taxon>Bacillota</taxon>
        <taxon>Bacilli</taxon>
        <taxon>Lactobacillales</taxon>
        <taxon>Aerococcaceae</taxon>
        <taxon>Suicoccus</taxon>
    </lineage>
</organism>
<feature type="binding site" evidence="11">
    <location>
        <begin position="46"/>
        <end position="47"/>
    </location>
    <ligand>
        <name>FMN</name>
        <dbReference type="ChEBI" id="CHEBI:58210"/>
    </ligand>
</feature>
<dbReference type="AlphaFoldDB" id="A0A347WL37"/>
<sequence length="303" mass="31824">MTNRLEVQLPGMTLKNPIIPASGCVGYGESLSEKYDLGLLGSLVIKSTTLEERLGNPDPKYAHTKDGILNAVGLKNPGIDVVMAEKLPFLAQFDLPIIASVAGSTEEDYIAVCEQITQAENVKAIELNVSCPNVKEGGITFGTDPDIVAQLVRKVKAVITVPLYVKLTPNVTDITVIAKAVEEAGADAITAINTVTGLAINVETGQPMLGNVTGGLSGSSLKHIALRMVHQIASTVDIPVIGVGGISTVDDVLEMLMVGATAVQIGSVNYANPMAGPDIIEALPKRMDELGIEILADIKRFDA</sequence>
<feature type="binding site" evidence="11">
    <location>
        <position position="22"/>
    </location>
    <ligand>
        <name>FMN</name>
        <dbReference type="ChEBI" id="CHEBI:58210"/>
    </ligand>
</feature>
<dbReference type="EC" id="1.3.-.-" evidence="11"/>
<evidence type="ECO:0000256" key="11">
    <source>
        <dbReference type="HAMAP-Rule" id="MF_00224"/>
    </source>
</evidence>
<dbReference type="PANTHER" id="PTHR48109">
    <property type="entry name" value="DIHYDROOROTATE DEHYDROGENASE (QUINONE), MITOCHONDRIAL-RELATED"/>
    <property type="match status" value="1"/>
</dbReference>
<evidence type="ECO:0000256" key="3">
    <source>
        <dbReference type="ARBA" id="ARBA00004725"/>
    </source>
</evidence>
<evidence type="ECO:0000313" key="14">
    <source>
        <dbReference type="Proteomes" id="UP000263232"/>
    </source>
</evidence>
<dbReference type="Pfam" id="PF01180">
    <property type="entry name" value="DHO_dh"/>
    <property type="match status" value="1"/>
</dbReference>
<feature type="binding site" evidence="11">
    <location>
        <position position="128"/>
    </location>
    <ligand>
        <name>FMN</name>
        <dbReference type="ChEBI" id="CHEBI:58210"/>
    </ligand>
</feature>
<dbReference type="EMBL" id="CP023434">
    <property type="protein sequence ID" value="AXY25794.1"/>
    <property type="molecule type" value="Genomic_DNA"/>
</dbReference>
<comment type="pathway">
    <text evidence="3 11">Pyrimidine metabolism; UMP biosynthesis via de novo pathway.</text>
</comment>
<evidence type="ECO:0000256" key="9">
    <source>
        <dbReference type="ARBA" id="ARBA00022975"/>
    </source>
</evidence>
<evidence type="ECO:0000313" key="13">
    <source>
        <dbReference type="EMBL" id="AXY25794.1"/>
    </source>
</evidence>
<name>A0A347WL37_9LACT</name>
<dbReference type="GO" id="GO:0006207">
    <property type="term" value="P:'de novo' pyrimidine nucleobase biosynthetic process"/>
    <property type="evidence" value="ECO:0007669"/>
    <property type="project" value="InterPro"/>
</dbReference>
<dbReference type="PANTHER" id="PTHR48109:SF1">
    <property type="entry name" value="DIHYDROOROTATE DEHYDROGENASE (FUMARATE)"/>
    <property type="match status" value="1"/>
</dbReference>
<dbReference type="GO" id="GO:0044205">
    <property type="term" value="P:'de novo' UMP biosynthetic process"/>
    <property type="evidence" value="ECO:0007669"/>
    <property type="project" value="UniProtKB-UniRule"/>
</dbReference>
<comment type="similarity">
    <text evidence="4 11">Belongs to the dihydroorotate dehydrogenase family. Type 1 subfamily.</text>
</comment>
<feature type="binding site" evidence="11">
    <location>
        <position position="192"/>
    </location>
    <ligand>
        <name>FMN</name>
        <dbReference type="ChEBI" id="CHEBI:58210"/>
    </ligand>
</feature>